<name>A0ABU1JS47_9PROT</name>
<comment type="caution">
    <text evidence="1">The sequence shown here is derived from an EMBL/GenBank/DDBJ whole genome shotgun (WGS) entry which is preliminary data.</text>
</comment>
<accession>A0ABU1JS47</accession>
<evidence type="ECO:0000313" key="2">
    <source>
        <dbReference type="Proteomes" id="UP001262410"/>
    </source>
</evidence>
<gene>
    <name evidence="1" type="ORF">E9232_003974</name>
</gene>
<organism evidence="1 2">
    <name type="scientific">Inquilinus ginsengisoli</name>
    <dbReference type="NCBI Taxonomy" id="363840"/>
    <lineage>
        <taxon>Bacteria</taxon>
        <taxon>Pseudomonadati</taxon>
        <taxon>Pseudomonadota</taxon>
        <taxon>Alphaproteobacteria</taxon>
        <taxon>Rhodospirillales</taxon>
        <taxon>Rhodospirillaceae</taxon>
        <taxon>Inquilinus</taxon>
    </lineage>
</organism>
<reference evidence="1 2" key="1">
    <citation type="submission" date="2023-07" db="EMBL/GenBank/DDBJ databases">
        <title>Sorghum-associated microbial communities from plants grown in Nebraska, USA.</title>
        <authorList>
            <person name="Schachtman D."/>
        </authorList>
    </citation>
    <scope>NUCLEOTIDE SEQUENCE [LARGE SCALE GENOMIC DNA]</scope>
    <source>
        <strain evidence="1 2">584</strain>
    </source>
</reference>
<evidence type="ECO:0000313" key="1">
    <source>
        <dbReference type="EMBL" id="MDR6291440.1"/>
    </source>
</evidence>
<dbReference type="EMBL" id="JAVDPW010000007">
    <property type="protein sequence ID" value="MDR6291440.1"/>
    <property type="molecule type" value="Genomic_DNA"/>
</dbReference>
<protein>
    <recommendedName>
        <fullName evidence="3">RND transporter</fullName>
    </recommendedName>
</protein>
<keyword evidence="2" id="KW-1185">Reference proteome</keyword>
<evidence type="ECO:0008006" key="3">
    <source>
        <dbReference type="Google" id="ProtNLM"/>
    </source>
</evidence>
<proteinExistence type="predicted"/>
<dbReference type="Proteomes" id="UP001262410">
    <property type="component" value="Unassembled WGS sequence"/>
</dbReference>
<dbReference type="Gene3D" id="1.20.1600.10">
    <property type="entry name" value="Outer membrane efflux proteins (OEP)"/>
    <property type="match status" value="1"/>
</dbReference>
<sequence>MGLSSSLLSTALAACTVGPDYTPPKVEFAPFHDGTDTSPTLGPTTLPLDHWWTGFNGR</sequence>